<comment type="caution">
    <text evidence="2">The sequence shown here is derived from an EMBL/GenBank/DDBJ whole genome shotgun (WGS) entry which is preliminary data.</text>
</comment>
<reference evidence="2 3" key="1">
    <citation type="submission" date="2022-05" db="EMBL/GenBank/DDBJ databases">
        <authorList>
            <consortium name="Genoscope - CEA"/>
            <person name="William W."/>
        </authorList>
    </citation>
    <scope>NUCLEOTIDE SEQUENCE [LARGE SCALE GENOMIC DNA]</scope>
</reference>
<dbReference type="Pfam" id="PF18718">
    <property type="entry name" value="CxC5"/>
    <property type="match status" value="1"/>
</dbReference>
<dbReference type="Proteomes" id="UP001159405">
    <property type="component" value="Unassembled WGS sequence"/>
</dbReference>
<organism evidence="2 3">
    <name type="scientific">Porites lobata</name>
    <dbReference type="NCBI Taxonomy" id="104759"/>
    <lineage>
        <taxon>Eukaryota</taxon>
        <taxon>Metazoa</taxon>
        <taxon>Cnidaria</taxon>
        <taxon>Anthozoa</taxon>
        <taxon>Hexacorallia</taxon>
        <taxon>Scleractinia</taxon>
        <taxon>Fungiina</taxon>
        <taxon>Poritidae</taxon>
        <taxon>Porites</taxon>
    </lineage>
</organism>
<sequence>MAPGTVKKAIATVLSSSRDVCRKCGRKLVFENKAIPVVIYSNHRGTYLRSRLTKLCRKCKIYAHHRYWSVDGKRHFYRDSVLSEFLLSSEDTAFQMDVLAECNNLLVIGTVPFSTYAASYNRGFQYCKMATTNDIDP</sequence>
<keyword evidence="3" id="KW-1185">Reference proteome</keyword>
<evidence type="ECO:0000313" key="2">
    <source>
        <dbReference type="EMBL" id="CAH3176633.1"/>
    </source>
</evidence>
<feature type="domain" description="CxC5 like cysteine cluster associated with KDZ" evidence="1">
    <location>
        <begin position="16"/>
        <end position="122"/>
    </location>
</feature>
<gene>
    <name evidence="2" type="ORF">PLOB_00018325</name>
</gene>
<protein>
    <recommendedName>
        <fullName evidence="1">CxC5 like cysteine cluster associated with KDZ domain-containing protein</fullName>
    </recommendedName>
</protein>
<evidence type="ECO:0000313" key="3">
    <source>
        <dbReference type="Proteomes" id="UP001159405"/>
    </source>
</evidence>
<name>A0ABN8RCJ3_9CNID</name>
<dbReference type="InterPro" id="IPR041539">
    <property type="entry name" value="CxC5"/>
</dbReference>
<evidence type="ECO:0000259" key="1">
    <source>
        <dbReference type="Pfam" id="PF18718"/>
    </source>
</evidence>
<dbReference type="EMBL" id="CALNXK010000215">
    <property type="protein sequence ID" value="CAH3176633.1"/>
    <property type="molecule type" value="Genomic_DNA"/>
</dbReference>
<accession>A0ABN8RCJ3</accession>
<proteinExistence type="predicted"/>